<dbReference type="RefSeq" id="WP_005817320.1">
    <property type="nucleotide sequence ID" value="NZ_CAXSVT010000002.1"/>
</dbReference>
<feature type="transmembrane region" description="Helical" evidence="6">
    <location>
        <begin position="356"/>
        <end position="375"/>
    </location>
</feature>
<evidence type="ECO:0000256" key="1">
    <source>
        <dbReference type="ARBA" id="ARBA00004651"/>
    </source>
</evidence>
<feature type="transmembrane region" description="Helical" evidence="6">
    <location>
        <begin position="209"/>
        <end position="228"/>
    </location>
</feature>
<keyword evidence="2" id="KW-1003">Cell membrane</keyword>
<organism evidence="7 9">
    <name type="scientific">Bacteroides fragilis</name>
    <dbReference type="NCBI Taxonomy" id="817"/>
    <lineage>
        <taxon>Bacteria</taxon>
        <taxon>Pseudomonadati</taxon>
        <taxon>Bacteroidota</taxon>
        <taxon>Bacteroidia</taxon>
        <taxon>Bacteroidales</taxon>
        <taxon>Bacteroidaceae</taxon>
        <taxon>Bacteroides</taxon>
    </lineage>
</organism>
<keyword evidence="3 6" id="KW-0812">Transmembrane</keyword>
<feature type="transmembrane region" description="Helical" evidence="6">
    <location>
        <begin position="412"/>
        <end position="431"/>
    </location>
</feature>
<comment type="subcellular location">
    <subcellularLocation>
        <location evidence="1">Cell membrane</location>
        <topology evidence="1">Multi-pass membrane protein</topology>
    </subcellularLocation>
</comment>
<feature type="transmembrane region" description="Helical" evidence="6">
    <location>
        <begin position="381"/>
        <end position="400"/>
    </location>
</feature>
<evidence type="ECO:0000256" key="5">
    <source>
        <dbReference type="ARBA" id="ARBA00023136"/>
    </source>
</evidence>
<evidence type="ECO:0000256" key="2">
    <source>
        <dbReference type="ARBA" id="ARBA00022475"/>
    </source>
</evidence>
<dbReference type="AlphaFoldDB" id="A0A5M5PZM5"/>
<accession>A0A5M5PZM5</accession>
<dbReference type="PANTHER" id="PTHR30250">
    <property type="entry name" value="PST FAMILY PREDICTED COLANIC ACID TRANSPORTER"/>
    <property type="match status" value="1"/>
</dbReference>
<keyword evidence="4 6" id="KW-1133">Transmembrane helix</keyword>
<dbReference type="Proteomes" id="UP001058403">
    <property type="component" value="Chromosome"/>
</dbReference>
<evidence type="ECO:0000256" key="4">
    <source>
        <dbReference type="ARBA" id="ARBA00022989"/>
    </source>
</evidence>
<evidence type="ECO:0000256" key="3">
    <source>
        <dbReference type="ARBA" id="ARBA00022692"/>
    </source>
</evidence>
<dbReference type="EMBL" id="CP103070">
    <property type="protein sequence ID" value="UVO89878.1"/>
    <property type="molecule type" value="Genomic_DNA"/>
</dbReference>
<evidence type="ECO:0000313" key="7">
    <source>
        <dbReference type="EMBL" id="KAA4756460.1"/>
    </source>
</evidence>
<name>A0A5M5PZM5_BACFG</name>
<proteinExistence type="predicted"/>
<feature type="transmembrane region" description="Helical" evidence="6">
    <location>
        <begin position="174"/>
        <end position="197"/>
    </location>
</feature>
<feature type="transmembrane region" description="Helical" evidence="6">
    <location>
        <begin position="324"/>
        <end position="344"/>
    </location>
</feature>
<dbReference type="InterPro" id="IPR002797">
    <property type="entry name" value="Polysacc_synth"/>
</dbReference>
<reference evidence="7 9" key="1">
    <citation type="journal article" date="2019" name="Nat. Med.">
        <title>A library of human gut bacterial isolates paired with longitudinal multiomics data enables mechanistic microbiome research.</title>
        <authorList>
            <person name="Poyet M."/>
            <person name="Groussin M."/>
            <person name="Gibbons S.M."/>
            <person name="Avila-Pacheco J."/>
            <person name="Jiang X."/>
            <person name="Kearney S.M."/>
            <person name="Perrotta A.R."/>
            <person name="Berdy B."/>
            <person name="Zhao S."/>
            <person name="Lieberman T.D."/>
            <person name="Swanson P.K."/>
            <person name="Smith M."/>
            <person name="Roesemann S."/>
            <person name="Alexander J.E."/>
            <person name="Rich S.A."/>
            <person name="Livny J."/>
            <person name="Vlamakis H."/>
            <person name="Clish C."/>
            <person name="Bullock K."/>
            <person name="Deik A."/>
            <person name="Scott J."/>
            <person name="Pierce K.A."/>
            <person name="Xavier R.J."/>
            <person name="Alm E.J."/>
        </authorList>
    </citation>
    <scope>NUCLEOTIDE SEQUENCE [LARGE SCALE GENOMIC DNA]</scope>
    <source>
        <strain evidence="7 9">BIOML-A106</strain>
    </source>
</reference>
<sequence length="470" mass="53697">MSNLIKNTTIYAIGDIVPRLLGFISFPILTNYLSPAEYGIVNYINTLNLFLVVFSVLCLNTYYLVFYFRESTDEDKKKMLGNLSAFIFVVNVVLSFIIYIIGPFIWQGFDDKIAFFPYIALGVAINFFSVFAILPSALFRLQEKPLPLTCLNIVRGVLTLALTLILVVQYEYKALGILISNLFINIIFAIIFIYITYQNSVICWNWRQIRYGLSFSLPLIPGTLSYYLVSMSDRILIEKYLDLNSLGIYSTASTLALLLNIVSFGAYKAFEPYFFRIYGTIDFRRKFEIVHDNFLFILLVGASGIALYSKEFFIIFSSKEFHESFYYVPMILVGVLASSMTLLYSTVITAREKTKISSIISIVGGLFSITMNILLLTKYGLISACITFAISLVLMLLASIYFSDIKIPFRRILYAFLYVIVIWFIGVYYINISNLIDSIGVKSIFFILVIVGCSKILKIHIDKILRWKNI</sequence>
<feature type="transmembrane region" description="Helical" evidence="6">
    <location>
        <begin position="9"/>
        <end position="29"/>
    </location>
</feature>
<gene>
    <name evidence="7" type="ORF">F3B44_01550</name>
    <name evidence="8" type="ORF">NXW39_21500</name>
</gene>
<reference evidence="8" key="2">
    <citation type="submission" date="2022-08" db="EMBL/GenBank/DDBJ databases">
        <title>Genome Sequencing of Bacteroides fragilis Group Isolates with Nanopore Technology.</title>
        <authorList>
            <person name="Tisza M.J."/>
            <person name="Smith D."/>
            <person name="Dekker J.P."/>
        </authorList>
    </citation>
    <scope>NUCLEOTIDE SEQUENCE</scope>
    <source>
        <strain evidence="8">BFG-49</strain>
    </source>
</reference>
<dbReference type="EMBL" id="VWEQ01000001">
    <property type="protein sequence ID" value="KAA4756460.1"/>
    <property type="molecule type" value="Genomic_DNA"/>
</dbReference>
<feature type="transmembrane region" description="Helical" evidence="6">
    <location>
        <begin position="248"/>
        <end position="267"/>
    </location>
</feature>
<dbReference type="Pfam" id="PF01943">
    <property type="entry name" value="Polysacc_synt"/>
    <property type="match status" value="1"/>
</dbReference>
<protein>
    <submittedName>
        <fullName evidence="7">Oligosaccharide flippase family protein</fullName>
    </submittedName>
</protein>
<feature type="transmembrane region" description="Helical" evidence="6">
    <location>
        <begin position="49"/>
        <end position="68"/>
    </location>
</feature>
<dbReference type="GO" id="GO:0005886">
    <property type="term" value="C:plasma membrane"/>
    <property type="evidence" value="ECO:0007669"/>
    <property type="project" value="UniProtKB-SubCell"/>
</dbReference>
<feature type="transmembrane region" description="Helical" evidence="6">
    <location>
        <begin position="443"/>
        <end position="461"/>
    </location>
</feature>
<feature type="transmembrane region" description="Helical" evidence="6">
    <location>
        <begin position="113"/>
        <end position="134"/>
    </location>
</feature>
<feature type="transmembrane region" description="Helical" evidence="6">
    <location>
        <begin position="80"/>
        <end position="101"/>
    </location>
</feature>
<feature type="transmembrane region" description="Helical" evidence="6">
    <location>
        <begin position="294"/>
        <end position="318"/>
    </location>
</feature>
<dbReference type="Proteomes" id="UP000479773">
    <property type="component" value="Unassembled WGS sequence"/>
</dbReference>
<feature type="transmembrane region" description="Helical" evidence="6">
    <location>
        <begin position="146"/>
        <end position="168"/>
    </location>
</feature>
<evidence type="ECO:0000313" key="8">
    <source>
        <dbReference type="EMBL" id="UVO89878.1"/>
    </source>
</evidence>
<keyword evidence="5 6" id="KW-0472">Membrane</keyword>
<evidence type="ECO:0000313" key="9">
    <source>
        <dbReference type="Proteomes" id="UP000479773"/>
    </source>
</evidence>
<dbReference type="InterPro" id="IPR050833">
    <property type="entry name" value="Poly_Biosynth_Transport"/>
</dbReference>
<evidence type="ECO:0000256" key="6">
    <source>
        <dbReference type="SAM" id="Phobius"/>
    </source>
</evidence>
<dbReference type="PANTHER" id="PTHR30250:SF11">
    <property type="entry name" value="O-ANTIGEN TRANSPORTER-RELATED"/>
    <property type="match status" value="1"/>
</dbReference>